<accession>A0A8S5TH10</accession>
<protein>
    <submittedName>
        <fullName evidence="1">Uncharacterized protein</fullName>
    </submittedName>
</protein>
<organism evidence="1">
    <name type="scientific">Siphoviridae sp. ct6Ob18</name>
    <dbReference type="NCBI Taxonomy" id="2827783"/>
    <lineage>
        <taxon>Viruses</taxon>
        <taxon>Duplodnaviria</taxon>
        <taxon>Heunggongvirae</taxon>
        <taxon>Uroviricota</taxon>
        <taxon>Caudoviricetes</taxon>
    </lineage>
</organism>
<name>A0A8S5TH10_9CAUD</name>
<dbReference type="EMBL" id="BK032824">
    <property type="protein sequence ID" value="DAF62558.1"/>
    <property type="molecule type" value="Genomic_DNA"/>
</dbReference>
<reference evidence="1" key="1">
    <citation type="journal article" date="2021" name="Proc. Natl. Acad. Sci. U.S.A.">
        <title>A Catalog of Tens of Thousands of Viruses from Human Metagenomes Reveals Hidden Associations with Chronic Diseases.</title>
        <authorList>
            <person name="Tisza M.J."/>
            <person name="Buck C.B."/>
        </authorList>
    </citation>
    <scope>NUCLEOTIDE SEQUENCE</scope>
    <source>
        <strain evidence="1">Ct6Ob18</strain>
    </source>
</reference>
<evidence type="ECO:0000313" key="1">
    <source>
        <dbReference type="EMBL" id="DAF62558.1"/>
    </source>
</evidence>
<sequence length="150" mass="17141">MKKELAIKIFSELLEELEMNPKQLSDSLGKERPQWAYDILNEKVKVGISKNIADLICEKYPQINKSWLLTGEGEKLNNAKNYNSETLPPTVPYEFVQAMIDERKRHDEMNAELIRQNGELIDMLQERKKTSAHMESAVECADASGSGLEK</sequence>
<proteinExistence type="predicted"/>